<name>A0A6J7C6G9_9ZZZZ</name>
<protein>
    <submittedName>
        <fullName evidence="1">Unannotated protein</fullName>
    </submittedName>
</protein>
<accession>A0A6J7C6G9</accession>
<evidence type="ECO:0000313" key="1">
    <source>
        <dbReference type="EMBL" id="CAB4853636.1"/>
    </source>
</evidence>
<gene>
    <name evidence="1" type="ORF">UFOPK3267_03171</name>
</gene>
<dbReference type="Gene3D" id="3.30.830.10">
    <property type="entry name" value="Metalloenzyme, LuxS/M16 peptidase-like"/>
    <property type="match status" value="1"/>
</dbReference>
<dbReference type="AlphaFoldDB" id="A0A6J7C6G9"/>
<proteinExistence type="predicted"/>
<organism evidence="1">
    <name type="scientific">freshwater metagenome</name>
    <dbReference type="NCBI Taxonomy" id="449393"/>
    <lineage>
        <taxon>unclassified sequences</taxon>
        <taxon>metagenomes</taxon>
        <taxon>ecological metagenomes</taxon>
    </lineage>
</organism>
<sequence>MARAGGLLITTGAVRPIGEQVARWAAVDQDAVRDVIRDVLTVEPIVVTVGPTE</sequence>
<dbReference type="EMBL" id="CAFBIY010000298">
    <property type="protein sequence ID" value="CAB4853636.1"/>
    <property type="molecule type" value="Genomic_DNA"/>
</dbReference>
<reference evidence="1" key="1">
    <citation type="submission" date="2020-05" db="EMBL/GenBank/DDBJ databases">
        <authorList>
            <person name="Chiriac C."/>
            <person name="Salcher M."/>
            <person name="Ghai R."/>
            <person name="Kavagutti S V."/>
        </authorList>
    </citation>
    <scope>NUCLEOTIDE SEQUENCE</scope>
</reference>